<evidence type="ECO:0000256" key="2">
    <source>
        <dbReference type="ARBA" id="ARBA00010858"/>
    </source>
</evidence>
<sequence length="140" mass="15111">MAEQHQQHRPTHDTSRHLHDKGPSTSQVLAVATLFPVGGFLLGLAGLILTGTLFGLAVSTPLFLIFSPIIVPAVIAIALAVAGFLTSGVFGITALSSVSWIFNYFRRMRASWPEQFDQARRRVGDTASHMGQKAQDAVRA</sequence>
<dbReference type="EMBL" id="SDAM02000109">
    <property type="protein sequence ID" value="KAH6829268.1"/>
    <property type="molecule type" value="Genomic_DNA"/>
</dbReference>
<dbReference type="Pfam" id="PF01277">
    <property type="entry name" value="Oleosin"/>
    <property type="match status" value="1"/>
</dbReference>
<keyword evidence="5 9" id="KW-1133">Transmembrane helix</keyword>
<keyword evidence="3 7" id="KW-0551">Lipid droplet</keyword>
<feature type="transmembrane region" description="Helical" evidence="9">
    <location>
        <begin position="88"/>
        <end position="105"/>
    </location>
</feature>
<dbReference type="PANTHER" id="PTHR33203">
    <property type="entry name" value="OLEOSIN"/>
    <property type="match status" value="1"/>
</dbReference>
<gene>
    <name evidence="10" type="ORF">C2S53_011361</name>
</gene>
<comment type="similarity">
    <text evidence="2 7">Belongs to the oleosin family.</text>
</comment>
<dbReference type="PANTHER" id="PTHR33203:SF44">
    <property type="entry name" value="OLEOSIN 20.3 KDA"/>
    <property type="match status" value="1"/>
</dbReference>
<feature type="compositionally biased region" description="Basic and acidic residues" evidence="8">
    <location>
        <begin position="10"/>
        <end position="22"/>
    </location>
</feature>
<dbReference type="InterPro" id="IPR000136">
    <property type="entry name" value="Oleosin"/>
</dbReference>
<evidence type="ECO:0000256" key="4">
    <source>
        <dbReference type="ARBA" id="ARBA00022692"/>
    </source>
</evidence>
<name>A0AAD4P714_PERFH</name>
<reference evidence="10 11" key="1">
    <citation type="journal article" date="2021" name="Nat. Commun.">
        <title>Incipient diploidization of the medicinal plant Perilla within 10,000 years.</title>
        <authorList>
            <person name="Zhang Y."/>
            <person name="Shen Q."/>
            <person name="Leng L."/>
            <person name="Zhang D."/>
            <person name="Chen S."/>
            <person name="Shi Y."/>
            <person name="Ning Z."/>
            <person name="Chen S."/>
        </authorList>
    </citation>
    <scope>NUCLEOTIDE SEQUENCE [LARGE SCALE GENOMIC DNA]</scope>
    <source>
        <strain evidence="11">cv. PC099</strain>
    </source>
</reference>
<organism evidence="10 11">
    <name type="scientific">Perilla frutescens var. hirtella</name>
    <name type="common">Perilla citriodora</name>
    <name type="synonym">Perilla setoyensis</name>
    <dbReference type="NCBI Taxonomy" id="608512"/>
    <lineage>
        <taxon>Eukaryota</taxon>
        <taxon>Viridiplantae</taxon>
        <taxon>Streptophyta</taxon>
        <taxon>Embryophyta</taxon>
        <taxon>Tracheophyta</taxon>
        <taxon>Spermatophyta</taxon>
        <taxon>Magnoliopsida</taxon>
        <taxon>eudicotyledons</taxon>
        <taxon>Gunneridae</taxon>
        <taxon>Pentapetalae</taxon>
        <taxon>asterids</taxon>
        <taxon>lamiids</taxon>
        <taxon>Lamiales</taxon>
        <taxon>Lamiaceae</taxon>
        <taxon>Nepetoideae</taxon>
        <taxon>Elsholtzieae</taxon>
        <taxon>Perilla</taxon>
    </lineage>
</organism>
<dbReference type="GO" id="GO:0050826">
    <property type="term" value="P:response to freezing"/>
    <property type="evidence" value="ECO:0007669"/>
    <property type="project" value="TreeGrafter"/>
</dbReference>
<keyword evidence="4 9" id="KW-0812">Transmembrane</keyword>
<accession>A0AAD4P714</accession>
<feature type="transmembrane region" description="Helical" evidence="9">
    <location>
        <begin position="62"/>
        <end position="82"/>
    </location>
</feature>
<dbReference type="AlphaFoldDB" id="A0AAD4P714"/>
<comment type="caution">
    <text evidence="10">The sequence shown here is derived from an EMBL/GenBank/DDBJ whole genome shotgun (WGS) entry which is preliminary data.</text>
</comment>
<protein>
    <recommendedName>
        <fullName evidence="7">Oleosin</fullName>
    </recommendedName>
</protein>
<evidence type="ECO:0000256" key="7">
    <source>
        <dbReference type="RuleBase" id="RU000540"/>
    </source>
</evidence>
<comment type="function">
    <text evidence="1">May have a structural role to stabilize the lipid body during desiccation of the seed by preventing coalescence of the oil. Probably interacts with both lipid and phospholipid moieties of lipid bodies. May also provide recognition signals for specific lipase anchorage in lipolysis during seedling growth.</text>
</comment>
<dbReference type="GO" id="GO:0019915">
    <property type="term" value="P:lipid storage"/>
    <property type="evidence" value="ECO:0007669"/>
    <property type="project" value="TreeGrafter"/>
</dbReference>
<proteinExistence type="inferred from homology"/>
<evidence type="ECO:0000256" key="9">
    <source>
        <dbReference type="SAM" id="Phobius"/>
    </source>
</evidence>
<dbReference type="Proteomes" id="UP001190926">
    <property type="component" value="Unassembled WGS sequence"/>
</dbReference>
<dbReference type="GO" id="GO:0016020">
    <property type="term" value="C:membrane"/>
    <property type="evidence" value="ECO:0007669"/>
    <property type="project" value="UniProtKB-SubCell"/>
</dbReference>
<feature type="region of interest" description="Disordered" evidence="8">
    <location>
        <begin position="1"/>
        <end position="22"/>
    </location>
</feature>
<evidence type="ECO:0000256" key="5">
    <source>
        <dbReference type="ARBA" id="ARBA00022989"/>
    </source>
</evidence>
<evidence type="ECO:0000256" key="1">
    <source>
        <dbReference type="ARBA" id="ARBA00002582"/>
    </source>
</evidence>
<dbReference type="GO" id="GO:0012511">
    <property type="term" value="C:monolayer-surrounded lipid storage body"/>
    <property type="evidence" value="ECO:0007669"/>
    <property type="project" value="InterPro"/>
</dbReference>
<dbReference type="GO" id="GO:0010344">
    <property type="term" value="P:seed oilbody biogenesis"/>
    <property type="evidence" value="ECO:0007669"/>
    <property type="project" value="TreeGrafter"/>
</dbReference>
<comment type="subcellular location">
    <subcellularLocation>
        <location evidence="7">Lipid droplet</location>
    </subcellularLocation>
    <subcellularLocation>
        <location evidence="7">Membrane</location>
        <topology evidence="7">Multi-pass membrane protein</topology>
    </subcellularLocation>
</comment>
<keyword evidence="6 9" id="KW-0472">Membrane</keyword>
<dbReference type="PROSITE" id="PS00811">
    <property type="entry name" value="OLEOSINS"/>
    <property type="match status" value="1"/>
</dbReference>
<evidence type="ECO:0000256" key="8">
    <source>
        <dbReference type="SAM" id="MobiDB-lite"/>
    </source>
</evidence>
<evidence type="ECO:0000313" key="11">
    <source>
        <dbReference type="Proteomes" id="UP001190926"/>
    </source>
</evidence>
<evidence type="ECO:0000256" key="6">
    <source>
        <dbReference type="ARBA" id="ARBA00023136"/>
    </source>
</evidence>
<evidence type="ECO:0000313" key="10">
    <source>
        <dbReference type="EMBL" id="KAH6829268.1"/>
    </source>
</evidence>
<keyword evidence="11" id="KW-1185">Reference proteome</keyword>
<feature type="transmembrane region" description="Helical" evidence="9">
    <location>
        <begin position="28"/>
        <end position="50"/>
    </location>
</feature>
<evidence type="ECO:0000256" key="3">
    <source>
        <dbReference type="ARBA" id="ARBA00022677"/>
    </source>
</evidence>